<dbReference type="Gramene" id="PGSC0003DMT400048638">
    <property type="protein sequence ID" value="PGSC0003DMT400048638"/>
    <property type="gene ID" value="PGSC0003DMG401018896"/>
</dbReference>
<dbReference type="eggNOG" id="KOG2744">
    <property type="taxonomic scope" value="Eukaryota"/>
</dbReference>
<dbReference type="PANTHER" id="PTHR46691:SF1">
    <property type="entry name" value="AT-RICH INTERACTIVE DOMAIN-CONTAINING PROTEIN 2"/>
    <property type="match status" value="1"/>
</dbReference>
<dbReference type="GO" id="GO:0005634">
    <property type="term" value="C:nucleus"/>
    <property type="evidence" value="ECO:0000318"/>
    <property type="project" value="GO_Central"/>
</dbReference>
<proteinExistence type="predicted"/>
<sequence>MSDNPQPQPPLQSPSPPQGYPRGPLSYPKPEAEYHEIVQNSQLFWNKLQQFSASLQTNFQIPLVAGTPLDLHRLFVEVTSRGGIEKGANWEEYRKGIEEEKTRRRAKDQCCEKRSPRRQWQEARRGDPSSPFTFVARRSSKGDAMTTKGERQEARKARKASPFVFSLKKGDQFRGFKSLKGNFRVFD</sequence>
<feature type="region of interest" description="Disordered" evidence="1">
    <location>
        <begin position="101"/>
        <end position="158"/>
    </location>
</feature>
<dbReference type="Pfam" id="PF01388">
    <property type="entry name" value="ARID"/>
    <property type="match status" value="1"/>
</dbReference>
<dbReference type="InParanoid" id="M1BMQ1"/>
<accession>M1BMQ1</accession>
<evidence type="ECO:0000313" key="3">
    <source>
        <dbReference type="EnsemblPlants" id="PGSC0003DMT400048638"/>
    </source>
</evidence>
<dbReference type="PaxDb" id="4113-PGSC0003DMT400048638"/>
<evidence type="ECO:0000313" key="4">
    <source>
        <dbReference type="Proteomes" id="UP000011115"/>
    </source>
</evidence>
<keyword evidence="4" id="KW-1185">Reference proteome</keyword>
<organism evidence="3 4">
    <name type="scientific">Solanum tuberosum</name>
    <name type="common">Potato</name>
    <dbReference type="NCBI Taxonomy" id="4113"/>
    <lineage>
        <taxon>Eukaryota</taxon>
        <taxon>Viridiplantae</taxon>
        <taxon>Streptophyta</taxon>
        <taxon>Embryophyta</taxon>
        <taxon>Tracheophyta</taxon>
        <taxon>Spermatophyta</taxon>
        <taxon>Magnoliopsida</taxon>
        <taxon>eudicotyledons</taxon>
        <taxon>Gunneridae</taxon>
        <taxon>Pentapetalae</taxon>
        <taxon>asterids</taxon>
        <taxon>lamiids</taxon>
        <taxon>Solanales</taxon>
        <taxon>Solanaceae</taxon>
        <taxon>Solanoideae</taxon>
        <taxon>Solaneae</taxon>
        <taxon>Solanum</taxon>
    </lineage>
</organism>
<evidence type="ECO:0000256" key="1">
    <source>
        <dbReference type="SAM" id="MobiDB-lite"/>
    </source>
</evidence>
<dbReference type="STRING" id="4113.M1BMQ1"/>
<dbReference type="Proteomes" id="UP000011115">
    <property type="component" value="Unassembled WGS sequence"/>
</dbReference>
<dbReference type="SUPFAM" id="SSF46774">
    <property type="entry name" value="ARID-like"/>
    <property type="match status" value="1"/>
</dbReference>
<name>M1BMQ1_SOLTU</name>
<evidence type="ECO:0000259" key="2">
    <source>
        <dbReference type="PROSITE" id="PS51011"/>
    </source>
</evidence>
<dbReference type="InterPro" id="IPR036431">
    <property type="entry name" value="ARID_dom_sf"/>
</dbReference>
<dbReference type="EnsemblPlants" id="PGSC0003DMT400048638">
    <property type="protein sequence ID" value="PGSC0003DMT400048638"/>
    <property type="gene ID" value="PGSC0003DMG401018896"/>
</dbReference>
<reference evidence="4" key="1">
    <citation type="journal article" date="2011" name="Nature">
        <title>Genome sequence and analysis of the tuber crop potato.</title>
        <authorList>
            <consortium name="The Potato Genome Sequencing Consortium"/>
        </authorList>
    </citation>
    <scope>NUCLEOTIDE SEQUENCE [LARGE SCALE GENOMIC DNA]</scope>
    <source>
        <strain evidence="4">cv. DM1-3 516 R44</strain>
    </source>
</reference>
<feature type="region of interest" description="Disordered" evidence="1">
    <location>
        <begin position="1"/>
        <end position="31"/>
    </location>
</feature>
<dbReference type="HOGENOM" id="CLU_1450032_0_0_1"/>
<feature type="compositionally biased region" description="Pro residues" evidence="1">
    <location>
        <begin position="1"/>
        <end position="19"/>
    </location>
</feature>
<dbReference type="Gene3D" id="1.10.150.60">
    <property type="entry name" value="ARID DNA-binding domain"/>
    <property type="match status" value="1"/>
</dbReference>
<dbReference type="GO" id="GO:0003677">
    <property type="term" value="F:DNA binding"/>
    <property type="evidence" value="ECO:0000318"/>
    <property type="project" value="GO_Central"/>
</dbReference>
<protein>
    <submittedName>
        <fullName evidence="3">Transcription factor</fullName>
    </submittedName>
</protein>
<feature type="domain" description="ARID" evidence="2">
    <location>
        <begin position="38"/>
        <end position="122"/>
    </location>
</feature>
<dbReference type="PROSITE" id="PS51011">
    <property type="entry name" value="ARID"/>
    <property type="match status" value="1"/>
</dbReference>
<dbReference type="PANTHER" id="PTHR46691">
    <property type="entry name" value="HIGH MOBILITY GROUP B PROTEIN 9"/>
    <property type="match status" value="1"/>
</dbReference>
<dbReference type="AlphaFoldDB" id="M1BMQ1"/>
<feature type="compositionally biased region" description="Basic and acidic residues" evidence="1">
    <location>
        <begin position="101"/>
        <end position="127"/>
    </location>
</feature>
<reference evidence="3" key="2">
    <citation type="submission" date="2015-06" db="UniProtKB">
        <authorList>
            <consortium name="EnsemblPlants"/>
        </authorList>
    </citation>
    <scope>IDENTIFICATION</scope>
    <source>
        <strain evidence="3">DM1-3 516 R44</strain>
    </source>
</reference>
<dbReference type="InterPro" id="IPR001606">
    <property type="entry name" value="ARID_dom"/>
</dbReference>